<organism evidence="1 2">
    <name type="scientific">Protea cynaroides</name>
    <dbReference type="NCBI Taxonomy" id="273540"/>
    <lineage>
        <taxon>Eukaryota</taxon>
        <taxon>Viridiplantae</taxon>
        <taxon>Streptophyta</taxon>
        <taxon>Embryophyta</taxon>
        <taxon>Tracheophyta</taxon>
        <taxon>Spermatophyta</taxon>
        <taxon>Magnoliopsida</taxon>
        <taxon>Proteales</taxon>
        <taxon>Proteaceae</taxon>
        <taxon>Protea</taxon>
    </lineage>
</organism>
<keyword evidence="2" id="KW-1185">Reference proteome</keyword>
<proteinExistence type="predicted"/>
<gene>
    <name evidence="1" type="ORF">NE237_024714</name>
</gene>
<protein>
    <submittedName>
        <fullName evidence="1">Uncharacterized protein</fullName>
    </submittedName>
</protein>
<name>A0A9Q0K119_9MAGN</name>
<evidence type="ECO:0000313" key="1">
    <source>
        <dbReference type="EMBL" id="KAJ4957603.1"/>
    </source>
</evidence>
<dbReference type="EMBL" id="JAMYWD010000010">
    <property type="protein sequence ID" value="KAJ4957603.1"/>
    <property type="molecule type" value="Genomic_DNA"/>
</dbReference>
<accession>A0A9Q0K119</accession>
<dbReference type="AlphaFoldDB" id="A0A9Q0K119"/>
<dbReference type="Proteomes" id="UP001141806">
    <property type="component" value="Unassembled WGS sequence"/>
</dbReference>
<comment type="caution">
    <text evidence="1">The sequence shown here is derived from an EMBL/GenBank/DDBJ whole genome shotgun (WGS) entry which is preliminary data.</text>
</comment>
<reference evidence="1" key="1">
    <citation type="journal article" date="2023" name="Plant J.">
        <title>The genome of the king protea, Protea cynaroides.</title>
        <authorList>
            <person name="Chang J."/>
            <person name="Duong T.A."/>
            <person name="Schoeman C."/>
            <person name="Ma X."/>
            <person name="Roodt D."/>
            <person name="Barker N."/>
            <person name="Li Z."/>
            <person name="Van de Peer Y."/>
            <person name="Mizrachi E."/>
        </authorList>
    </citation>
    <scope>NUCLEOTIDE SEQUENCE</scope>
    <source>
        <tissue evidence="1">Young leaves</tissue>
    </source>
</reference>
<evidence type="ECO:0000313" key="2">
    <source>
        <dbReference type="Proteomes" id="UP001141806"/>
    </source>
</evidence>
<sequence length="149" mass="17185">MVEGEQSSWKLWVWVGCCGDQEMGEREYSFGKLWVWMGWKAFVPVSFRLCLPSPPMPRVFRCSLYNTLTRYGFSQGLDENALEGSRILSVILIPELIDYNSIMRSFIAVVKFLVGIFAVREADVLCYRFKVSYIRFVAKARENGMLDVA</sequence>